<dbReference type="GO" id="GO:0016712">
    <property type="term" value="F:oxidoreductase activity, acting on paired donors, with incorporation or reduction of molecular oxygen, reduced flavin or flavoprotein as one donor, and incorporation of one atom of oxygen"/>
    <property type="evidence" value="ECO:0007669"/>
    <property type="project" value="TreeGrafter"/>
</dbReference>
<keyword evidence="10 13" id="KW-0408">Iron</keyword>
<keyword evidence="9 14" id="KW-0560">Oxidoreductase</keyword>
<feature type="transmembrane region" description="Helical" evidence="15">
    <location>
        <begin position="6"/>
        <end position="23"/>
    </location>
</feature>
<dbReference type="InterPro" id="IPR001128">
    <property type="entry name" value="Cyt_P450"/>
</dbReference>
<dbReference type="GO" id="GO:0019373">
    <property type="term" value="P:epoxygenase P450 pathway"/>
    <property type="evidence" value="ECO:0007669"/>
    <property type="project" value="TreeGrafter"/>
</dbReference>
<keyword evidence="12 15" id="KW-0472">Membrane</keyword>
<dbReference type="InterPro" id="IPR002401">
    <property type="entry name" value="Cyt_P450_E_grp-I"/>
</dbReference>
<keyword evidence="5 13" id="KW-0349">Heme</keyword>
<evidence type="ECO:0000256" key="10">
    <source>
        <dbReference type="ARBA" id="ARBA00023004"/>
    </source>
</evidence>
<evidence type="ECO:0000256" key="15">
    <source>
        <dbReference type="SAM" id="Phobius"/>
    </source>
</evidence>
<dbReference type="GO" id="GO:0020037">
    <property type="term" value="F:heme binding"/>
    <property type="evidence" value="ECO:0007669"/>
    <property type="project" value="InterPro"/>
</dbReference>
<evidence type="ECO:0000256" key="7">
    <source>
        <dbReference type="ARBA" id="ARBA00022824"/>
    </source>
</evidence>
<dbReference type="EMBL" id="WNTK01000917">
    <property type="protein sequence ID" value="KAG9468344.1"/>
    <property type="molecule type" value="Genomic_DNA"/>
</dbReference>
<dbReference type="GO" id="GO:0005506">
    <property type="term" value="F:iron ion binding"/>
    <property type="evidence" value="ECO:0007669"/>
    <property type="project" value="InterPro"/>
</dbReference>
<reference evidence="16" key="1">
    <citation type="thesis" date="2020" institute="ProQuest LLC" country="789 East Eisenhower Parkway, Ann Arbor, MI, USA">
        <title>Comparative Genomics and Chromosome Evolution.</title>
        <authorList>
            <person name="Mudd A.B."/>
        </authorList>
    </citation>
    <scope>NUCLEOTIDE SEQUENCE</scope>
    <source>
        <strain evidence="16">HN-11 Male</strain>
        <tissue evidence="16">Kidney and liver</tissue>
    </source>
</reference>
<dbReference type="CDD" id="cd11026">
    <property type="entry name" value="CYP2"/>
    <property type="match status" value="1"/>
</dbReference>
<evidence type="ECO:0000256" key="12">
    <source>
        <dbReference type="ARBA" id="ARBA00023136"/>
    </source>
</evidence>
<evidence type="ECO:0000313" key="16">
    <source>
        <dbReference type="EMBL" id="KAG9468344.1"/>
    </source>
</evidence>
<dbReference type="AlphaFoldDB" id="A0A8J6EG51"/>
<keyword evidence="15" id="KW-1133">Transmembrane helix</keyword>
<evidence type="ECO:0000256" key="9">
    <source>
        <dbReference type="ARBA" id="ARBA00023002"/>
    </source>
</evidence>
<proteinExistence type="inferred from homology"/>
<evidence type="ECO:0000256" key="2">
    <source>
        <dbReference type="ARBA" id="ARBA00004174"/>
    </source>
</evidence>
<comment type="subcellular location">
    <subcellularLocation>
        <location evidence="3">Endoplasmic reticulum membrane</location>
        <topology evidence="3">Peripheral membrane protein</topology>
    </subcellularLocation>
    <subcellularLocation>
        <location evidence="2">Microsome membrane</location>
        <topology evidence="2">Peripheral membrane protein</topology>
    </subcellularLocation>
</comment>
<dbReference type="Proteomes" id="UP000770717">
    <property type="component" value="Unassembled WGS sequence"/>
</dbReference>
<dbReference type="GO" id="GO:0005789">
    <property type="term" value="C:endoplasmic reticulum membrane"/>
    <property type="evidence" value="ECO:0007669"/>
    <property type="project" value="UniProtKB-SubCell"/>
</dbReference>
<evidence type="ECO:0000256" key="14">
    <source>
        <dbReference type="RuleBase" id="RU000461"/>
    </source>
</evidence>
<evidence type="ECO:0000256" key="1">
    <source>
        <dbReference type="ARBA" id="ARBA00001971"/>
    </source>
</evidence>
<dbReference type="Gene3D" id="1.10.630.10">
    <property type="entry name" value="Cytochrome P450"/>
    <property type="match status" value="2"/>
</dbReference>
<dbReference type="OrthoDB" id="2789670at2759"/>
<evidence type="ECO:0000256" key="4">
    <source>
        <dbReference type="ARBA" id="ARBA00010617"/>
    </source>
</evidence>
<keyword evidence="8" id="KW-0492">Microsome</keyword>
<keyword evidence="11 14" id="KW-0503">Monooxygenase</keyword>
<sequence length="466" mass="53724">MDPSWAETLLLTVIISAFIYTTWNSIYRKRNLPPGPTPLPIVGNVLHIKRGEMVKSLMELKEQYGSVYTVYFGHYPIVVLCGYNTVKEALIDRAEEFSGRGRLPTVDQFIKGYGIVFGNGNRWKDLRRVSLSTLRTFGMGKKSIEERIQEEAHFLIEEIKSQKEQFIDPTSFRIQCVSNVICSIVFGNRFEYTNDSFQKLLTMFSVVFQDMSSVSGQLQEMLPSVMKYVPGRHHRINKCLQKLTDFIMEREENNPSFDNENMMMTILNMFFAGTETVSTTLRHGLMIIMKYPEIQAKLHEEIHRVIGENRIPNIEDRPKMPYMDAVIHEIQRFSDILPLNLPHATITDVNFKGYTIPKGTDVYPLLCSVLQDPTKITRPGKFDPNNFLDNKGCFRKNDAFMPFSAGKRVCAGEGLAKMELFVFFTVILQNFTLIPEREFTDKDINPVMTGFANVPKFYRMSFKPRI</sequence>
<evidence type="ECO:0000256" key="3">
    <source>
        <dbReference type="ARBA" id="ARBA00004406"/>
    </source>
</evidence>
<dbReference type="GO" id="GO:0006805">
    <property type="term" value="P:xenobiotic metabolic process"/>
    <property type="evidence" value="ECO:0007669"/>
    <property type="project" value="TreeGrafter"/>
</dbReference>
<keyword evidence="15" id="KW-0812">Transmembrane</keyword>
<dbReference type="InterPro" id="IPR050182">
    <property type="entry name" value="Cytochrome_P450_fam2"/>
</dbReference>
<dbReference type="InterPro" id="IPR036396">
    <property type="entry name" value="Cyt_P450_sf"/>
</dbReference>
<dbReference type="SUPFAM" id="SSF48264">
    <property type="entry name" value="Cytochrome P450"/>
    <property type="match status" value="1"/>
</dbReference>
<feature type="binding site" description="axial binding residue" evidence="13">
    <location>
        <position position="410"/>
    </location>
    <ligand>
        <name>heme</name>
        <dbReference type="ChEBI" id="CHEBI:30413"/>
    </ligand>
    <ligandPart>
        <name>Fe</name>
        <dbReference type="ChEBI" id="CHEBI:18248"/>
    </ligandPart>
</feature>
<dbReference type="GO" id="GO:0008392">
    <property type="term" value="F:arachidonate epoxygenase activity"/>
    <property type="evidence" value="ECO:0007669"/>
    <property type="project" value="TreeGrafter"/>
</dbReference>
<comment type="similarity">
    <text evidence="4 14">Belongs to the cytochrome P450 family.</text>
</comment>
<dbReference type="PANTHER" id="PTHR24300">
    <property type="entry name" value="CYTOCHROME P450 508A4-RELATED"/>
    <property type="match status" value="1"/>
</dbReference>
<evidence type="ECO:0000256" key="5">
    <source>
        <dbReference type="ARBA" id="ARBA00022617"/>
    </source>
</evidence>
<evidence type="ECO:0000313" key="17">
    <source>
        <dbReference type="Proteomes" id="UP000770717"/>
    </source>
</evidence>
<dbReference type="Pfam" id="PF00067">
    <property type="entry name" value="p450"/>
    <property type="match status" value="1"/>
</dbReference>
<organism evidence="16 17">
    <name type="scientific">Eleutherodactylus coqui</name>
    <name type="common">Puerto Rican coqui</name>
    <dbReference type="NCBI Taxonomy" id="57060"/>
    <lineage>
        <taxon>Eukaryota</taxon>
        <taxon>Metazoa</taxon>
        <taxon>Chordata</taxon>
        <taxon>Craniata</taxon>
        <taxon>Vertebrata</taxon>
        <taxon>Euteleostomi</taxon>
        <taxon>Amphibia</taxon>
        <taxon>Batrachia</taxon>
        <taxon>Anura</taxon>
        <taxon>Neobatrachia</taxon>
        <taxon>Hyloidea</taxon>
        <taxon>Eleutherodactylidae</taxon>
        <taxon>Eleutherodactylinae</taxon>
        <taxon>Eleutherodactylus</taxon>
        <taxon>Eleutherodactylus</taxon>
    </lineage>
</organism>
<accession>A0A8J6EG51</accession>
<dbReference type="PANTHER" id="PTHR24300:SF424">
    <property type="entry name" value="CYTOCHROME P450"/>
    <property type="match status" value="1"/>
</dbReference>
<dbReference type="PROSITE" id="PS00086">
    <property type="entry name" value="CYTOCHROME_P450"/>
    <property type="match status" value="1"/>
</dbReference>
<evidence type="ECO:0000256" key="13">
    <source>
        <dbReference type="PIRSR" id="PIRSR602401-1"/>
    </source>
</evidence>
<evidence type="ECO:0000256" key="8">
    <source>
        <dbReference type="ARBA" id="ARBA00022848"/>
    </source>
</evidence>
<comment type="caution">
    <text evidence="16">The sequence shown here is derived from an EMBL/GenBank/DDBJ whole genome shotgun (WGS) entry which is preliminary data.</text>
</comment>
<keyword evidence="6 13" id="KW-0479">Metal-binding</keyword>
<evidence type="ECO:0000256" key="11">
    <source>
        <dbReference type="ARBA" id="ARBA00023033"/>
    </source>
</evidence>
<protein>
    <submittedName>
        <fullName evidence="16">Uncharacterized protein</fullName>
    </submittedName>
</protein>
<keyword evidence="17" id="KW-1185">Reference proteome</keyword>
<evidence type="ECO:0000256" key="6">
    <source>
        <dbReference type="ARBA" id="ARBA00022723"/>
    </source>
</evidence>
<name>A0A8J6EG51_ELECQ</name>
<dbReference type="PRINTS" id="PR00385">
    <property type="entry name" value="P450"/>
</dbReference>
<dbReference type="FunFam" id="1.10.630.10:FF:000238">
    <property type="entry name" value="Cytochrome P450 2A6"/>
    <property type="match status" value="1"/>
</dbReference>
<comment type="cofactor">
    <cofactor evidence="1 13">
        <name>heme</name>
        <dbReference type="ChEBI" id="CHEBI:30413"/>
    </cofactor>
</comment>
<dbReference type="InterPro" id="IPR017972">
    <property type="entry name" value="Cyt_P450_CS"/>
</dbReference>
<gene>
    <name evidence="16" type="ORF">GDO78_022919</name>
</gene>
<dbReference type="PRINTS" id="PR00463">
    <property type="entry name" value="EP450I"/>
</dbReference>
<keyword evidence="7" id="KW-0256">Endoplasmic reticulum</keyword>